<dbReference type="AlphaFoldDB" id="A0A3E0E0C9"/>
<organism evidence="1 2">
    <name type="scientific">Algoriphagus antarcticus</name>
    <dbReference type="NCBI Taxonomy" id="238540"/>
    <lineage>
        <taxon>Bacteria</taxon>
        <taxon>Pseudomonadati</taxon>
        <taxon>Bacteroidota</taxon>
        <taxon>Cytophagia</taxon>
        <taxon>Cytophagales</taxon>
        <taxon>Cyclobacteriaceae</taxon>
        <taxon>Algoriphagus</taxon>
    </lineage>
</organism>
<proteinExistence type="predicted"/>
<sequence length="59" mass="6570">MTQKNKQIQQISEIQKSLKSVIQIKGYGGELKVDTKEARPNDPVERGEDSVFTIVLPVG</sequence>
<evidence type="ECO:0000313" key="2">
    <source>
        <dbReference type="Proteomes" id="UP000256405"/>
    </source>
</evidence>
<accession>A0A3E0E0C9</accession>
<gene>
    <name evidence="1" type="ORF">C8N25_105193</name>
</gene>
<dbReference type="Proteomes" id="UP000256405">
    <property type="component" value="Unassembled WGS sequence"/>
</dbReference>
<name>A0A3E0E0C9_9BACT</name>
<evidence type="ECO:0000313" key="1">
    <source>
        <dbReference type="EMBL" id="REG91080.1"/>
    </source>
</evidence>
<reference evidence="1 2" key="1">
    <citation type="submission" date="2018-08" db="EMBL/GenBank/DDBJ databases">
        <title>Genomic Encyclopedia of Archaeal and Bacterial Type Strains, Phase II (KMG-II): from individual species to whole genera.</title>
        <authorList>
            <person name="Goeker M."/>
        </authorList>
    </citation>
    <scope>NUCLEOTIDE SEQUENCE [LARGE SCALE GENOMIC DNA]</scope>
    <source>
        <strain evidence="1 2">DSM 15986</strain>
    </source>
</reference>
<dbReference type="RefSeq" id="WP_086539536.1">
    <property type="nucleotide sequence ID" value="NZ_MSSW01000002.1"/>
</dbReference>
<dbReference type="EMBL" id="QUNF01000005">
    <property type="protein sequence ID" value="REG91080.1"/>
    <property type="molecule type" value="Genomic_DNA"/>
</dbReference>
<protein>
    <submittedName>
        <fullName evidence="1">Uncharacterized protein</fullName>
    </submittedName>
</protein>
<comment type="caution">
    <text evidence="1">The sequence shown here is derived from an EMBL/GenBank/DDBJ whole genome shotgun (WGS) entry which is preliminary data.</text>
</comment>
<keyword evidence="2" id="KW-1185">Reference proteome</keyword>